<reference evidence="8 9" key="1">
    <citation type="journal article" date="2016" name="Genome Announc.">
        <title>Draft Genome Sequence of 'Halomonas chromatireducens' Strain AGD 8-3, a Haloalkaliphilic Chromate- and Selenite-Reducing Gammaproteobacterium.</title>
        <authorList>
            <person name="Sharko F.S."/>
            <person name="Shapovalova A.A."/>
            <person name="Tsygankova S.V."/>
            <person name="Komova A.V."/>
            <person name="Boulygina E.S."/>
            <person name="Teslyuk A.B."/>
            <person name="Gotovtsev P.M."/>
            <person name="Namsaraev Z.B."/>
            <person name="Khijniak T.V."/>
            <person name="Nedoluzhko A.V."/>
            <person name="Vasilov R.G."/>
        </authorList>
    </citation>
    <scope>NUCLEOTIDE SEQUENCE [LARGE SCALE GENOMIC DNA]</scope>
    <source>
        <strain evidence="8 9">AGD 8-3</strain>
    </source>
</reference>
<reference evidence="8 9" key="2">
    <citation type="submission" date="2016-02" db="EMBL/GenBank/DDBJ databases">
        <authorList>
            <person name="Wen L."/>
            <person name="He K."/>
            <person name="Yang H."/>
        </authorList>
    </citation>
    <scope>NUCLEOTIDE SEQUENCE [LARGE SCALE GENOMIC DNA]</scope>
    <source>
        <strain evidence="8 9">AGD 8-3</strain>
    </source>
</reference>
<sequence length="722" mass="77633">MSETSLTSPNTAWPSSEQALADREALLALLFAWAELGWIRDLDAALAHRLAQLAPEGDASCLLAAMLVSHQAGQGHLLVDLTQAHEQPTTLIAVEPGDDAPPTPEALLSLLAPARWSQALRGWSAVGSGPGNSPLVLEGERLYLRRYWRNEQQVANGVDTRLALGEVVDAATLRPVLDVLFPPASHSAEQAGSQKLACALGARAPFTVITGGPGTGKTTTVIRLLALLQVQAIATRGAPLAIRLAAPTGKAAARLSESIRDQIDALEGLDLPHAEQVRDAIPHEVLTLHRLLGARPDTRHFRYHRLNPLPLDMVAVDEASMVDIDMMAALLDALPPHARLVLLGDKDQLASVEAGAVLGNLCARAEAGHYREEVTQWLESATGVPAWFKGDAPALLVLLESLLERLREHAGTTSFEGEMLLGNRRVYLDLIWPGKPLSQRELTTWSDQRLAALPLSPRVGDLLRQHASDAWSLADSDGKYARLRLPLPAVERVGAPRTLAAPRPEFHDFGIADLPPPDAELARRPLRALEIVAFDTETTGLELRRGDTVISIGACRIVNARLLASDVFDVRVDPGKPIPPASTAIHGLTDSDVSGAPPLPVLLPRFRNYIGDAVVLAHNAAFDLLALQPPGASVTLDMPVLDTLLISRALDESLDGHDLDTLADRYSLRFPPGTRHTALGDARVTAELWLALLPRLEARGIETLEQALALQASAFDKEDACT</sequence>
<evidence type="ECO:0000313" key="8">
    <source>
        <dbReference type="EMBL" id="AMD00552.1"/>
    </source>
</evidence>
<dbReference type="Proteomes" id="UP000063387">
    <property type="component" value="Chromosome"/>
</dbReference>
<dbReference type="InterPro" id="IPR041851">
    <property type="entry name" value="RecD_N_sf"/>
</dbReference>
<dbReference type="OrthoDB" id="9803913at2"/>
<dbReference type="PATRIC" id="fig|507626.3.peg.1469"/>
<gene>
    <name evidence="8" type="primary">recD_2</name>
    <name evidence="8" type="ORF">LOKO_01484</name>
</gene>
<proteinExistence type="predicted"/>
<evidence type="ECO:0000256" key="3">
    <source>
        <dbReference type="ARBA" id="ARBA00022839"/>
    </source>
</evidence>
<name>A0A0X8HDC8_9GAMM</name>
<dbReference type="EMBL" id="CP014226">
    <property type="protein sequence ID" value="AMD00552.1"/>
    <property type="molecule type" value="Genomic_DNA"/>
</dbReference>
<dbReference type="PANTHER" id="PTHR30231:SF37">
    <property type="entry name" value="EXODEOXYRIBONUCLEASE 10"/>
    <property type="match status" value="1"/>
</dbReference>
<evidence type="ECO:0000256" key="6">
    <source>
        <dbReference type="ARBA" id="ARBA00049244"/>
    </source>
</evidence>
<comment type="subunit">
    <text evidence="5">DNA polymerase III contains a core (composed of alpha, epsilon and theta chains) that associates with a tau subunit. This core dimerizes to form the POLIII' complex. PolIII' associates with the gamma complex (composed of gamma, delta, delta', psi and chi chains) and with the beta chain to form the complete DNA polymerase III complex.</text>
</comment>
<dbReference type="GO" id="GO:0008408">
    <property type="term" value="F:3'-5' exonuclease activity"/>
    <property type="evidence" value="ECO:0007669"/>
    <property type="project" value="TreeGrafter"/>
</dbReference>
<feature type="domain" description="Exonuclease" evidence="7">
    <location>
        <begin position="530"/>
        <end position="698"/>
    </location>
</feature>
<dbReference type="InterPro" id="IPR006054">
    <property type="entry name" value="DnaQ"/>
</dbReference>
<dbReference type="KEGG" id="hco:LOKO_01484"/>
<accession>A0A0X8HDC8</accession>
<dbReference type="Pfam" id="PF21185">
    <property type="entry name" value="RecD_N"/>
    <property type="match status" value="1"/>
</dbReference>
<dbReference type="Pfam" id="PF00929">
    <property type="entry name" value="RNase_T"/>
    <property type="match status" value="1"/>
</dbReference>
<evidence type="ECO:0000256" key="5">
    <source>
        <dbReference type="ARBA" id="ARBA00026073"/>
    </source>
</evidence>
<dbReference type="AlphaFoldDB" id="A0A0X8HDC8"/>
<comment type="function">
    <text evidence="4">DNA polymerase III is a complex, multichain enzyme responsible for most of the replicative synthesis in bacteria. The epsilon subunit contain the editing function and is a proofreading 3'-5' exonuclease.</text>
</comment>
<dbReference type="FunFam" id="3.30.420.10:FF:000045">
    <property type="entry name" value="3'-5' exonuclease DinG"/>
    <property type="match status" value="1"/>
</dbReference>
<dbReference type="Gene3D" id="3.40.50.300">
    <property type="entry name" value="P-loop containing nucleotide triphosphate hydrolases"/>
    <property type="match status" value="1"/>
</dbReference>
<dbReference type="NCBIfam" id="TIGR00573">
    <property type="entry name" value="dnaq"/>
    <property type="match status" value="1"/>
</dbReference>
<dbReference type="SUPFAM" id="SSF52540">
    <property type="entry name" value="P-loop containing nucleoside triphosphate hydrolases"/>
    <property type="match status" value="1"/>
</dbReference>
<keyword evidence="2" id="KW-0540">Nuclease</keyword>
<keyword evidence="3" id="KW-0269">Exonuclease</keyword>
<evidence type="ECO:0000256" key="2">
    <source>
        <dbReference type="ARBA" id="ARBA00022722"/>
    </source>
</evidence>
<dbReference type="EC" id="2.7.7.7" evidence="1"/>
<comment type="catalytic activity">
    <reaction evidence="6">
        <text>DNA(n) + a 2'-deoxyribonucleoside 5'-triphosphate = DNA(n+1) + diphosphate</text>
        <dbReference type="Rhea" id="RHEA:22508"/>
        <dbReference type="Rhea" id="RHEA-COMP:17339"/>
        <dbReference type="Rhea" id="RHEA-COMP:17340"/>
        <dbReference type="ChEBI" id="CHEBI:33019"/>
        <dbReference type="ChEBI" id="CHEBI:61560"/>
        <dbReference type="ChEBI" id="CHEBI:173112"/>
        <dbReference type="EC" id="2.7.7.7"/>
    </reaction>
</comment>
<dbReference type="CDD" id="cd17933">
    <property type="entry name" value="DEXSc_RecD-like"/>
    <property type="match status" value="1"/>
</dbReference>
<dbReference type="InterPro" id="IPR027417">
    <property type="entry name" value="P-loop_NTPase"/>
</dbReference>
<evidence type="ECO:0000256" key="1">
    <source>
        <dbReference type="ARBA" id="ARBA00012417"/>
    </source>
</evidence>
<evidence type="ECO:0000256" key="4">
    <source>
        <dbReference type="ARBA" id="ARBA00025483"/>
    </source>
</evidence>
<dbReference type="SMART" id="SM00479">
    <property type="entry name" value="EXOIII"/>
    <property type="match status" value="1"/>
</dbReference>
<dbReference type="InterPro" id="IPR036397">
    <property type="entry name" value="RNaseH_sf"/>
</dbReference>
<evidence type="ECO:0000259" key="7">
    <source>
        <dbReference type="SMART" id="SM00479"/>
    </source>
</evidence>
<dbReference type="Gene3D" id="1.10.10.1020">
    <property type="entry name" value="RecBCD complex, subunit RecD, N-terminal domain"/>
    <property type="match status" value="1"/>
</dbReference>
<dbReference type="RefSeq" id="WP_083517485.1">
    <property type="nucleotide sequence ID" value="NZ_CP014226.1"/>
</dbReference>
<dbReference type="Gene3D" id="3.30.420.10">
    <property type="entry name" value="Ribonuclease H-like superfamily/Ribonuclease H"/>
    <property type="match status" value="1"/>
</dbReference>
<dbReference type="GO" id="GO:0003887">
    <property type="term" value="F:DNA-directed DNA polymerase activity"/>
    <property type="evidence" value="ECO:0007669"/>
    <property type="project" value="UniProtKB-EC"/>
</dbReference>
<dbReference type="SUPFAM" id="SSF53098">
    <property type="entry name" value="Ribonuclease H-like"/>
    <property type="match status" value="1"/>
</dbReference>
<protein>
    <recommendedName>
        <fullName evidence="1">DNA-directed DNA polymerase</fullName>
        <ecNumber evidence="1">2.7.7.7</ecNumber>
    </recommendedName>
</protein>
<evidence type="ECO:0000313" key="9">
    <source>
        <dbReference type="Proteomes" id="UP000063387"/>
    </source>
</evidence>
<dbReference type="Pfam" id="PF13245">
    <property type="entry name" value="AAA_19"/>
    <property type="match status" value="1"/>
</dbReference>
<dbReference type="GO" id="GO:0003677">
    <property type="term" value="F:DNA binding"/>
    <property type="evidence" value="ECO:0007669"/>
    <property type="project" value="InterPro"/>
</dbReference>
<keyword evidence="9" id="KW-1185">Reference proteome</keyword>
<organism evidence="8 9">
    <name type="scientific">Halomonas chromatireducens</name>
    <dbReference type="NCBI Taxonomy" id="507626"/>
    <lineage>
        <taxon>Bacteria</taxon>
        <taxon>Pseudomonadati</taxon>
        <taxon>Pseudomonadota</taxon>
        <taxon>Gammaproteobacteria</taxon>
        <taxon>Oceanospirillales</taxon>
        <taxon>Halomonadaceae</taxon>
        <taxon>Halomonas</taxon>
    </lineage>
</organism>
<dbReference type="CDD" id="cd06127">
    <property type="entry name" value="DEDDh"/>
    <property type="match status" value="1"/>
</dbReference>
<dbReference type="GO" id="GO:0005829">
    <property type="term" value="C:cytosol"/>
    <property type="evidence" value="ECO:0007669"/>
    <property type="project" value="TreeGrafter"/>
</dbReference>
<dbReference type="InterPro" id="IPR012337">
    <property type="entry name" value="RNaseH-like_sf"/>
</dbReference>
<keyword evidence="8" id="KW-0378">Hydrolase</keyword>
<dbReference type="STRING" id="507626.LOKO_01484"/>
<dbReference type="GO" id="GO:0045004">
    <property type="term" value="P:DNA replication proofreading"/>
    <property type="evidence" value="ECO:0007669"/>
    <property type="project" value="TreeGrafter"/>
</dbReference>
<dbReference type="InterPro" id="IPR013520">
    <property type="entry name" value="Ribonucl_H"/>
</dbReference>
<dbReference type="PANTHER" id="PTHR30231">
    <property type="entry name" value="DNA POLYMERASE III SUBUNIT EPSILON"/>
    <property type="match status" value="1"/>
</dbReference>
<dbReference type="InterPro" id="IPR049550">
    <property type="entry name" value="RecD_N"/>
</dbReference>